<dbReference type="AlphaFoldDB" id="A0A0B3SSA3"/>
<dbReference type="InterPro" id="IPR018511">
    <property type="entry name" value="Hemolysin-typ_Ca-bd_CS"/>
</dbReference>
<evidence type="ECO:0000256" key="3">
    <source>
        <dbReference type="ARBA" id="ARBA00022737"/>
    </source>
</evidence>
<dbReference type="PROSITE" id="PS00330">
    <property type="entry name" value="HEMOLYSIN_CALCIUM"/>
    <property type="match status" value="1"/>
</dbReference>
<evidence type="ECO:0000313" key="6">
    <source>
        <dbReference type="Proteomes" id="UP000030960"/>
    </source>
</evidence>
<dbReference type="Gene3D" id="2.150.10.10">
    <property type="entry name" value="Serralysin-like metalloprotease, C-terminal"/>
    <property type="match status" value="1"/>
</dbReference>
<protein>
    <submittedName>
        <fullName evidence="5">5'-nucleotidase</fullName>
    </submittedName>
</protein>
<dbReference type="InterPro" id="IPR011049">
    <property type="entry name" value="Serralysin-like_metalloprot_C"/>
</dbReference>
<evidence type="ECO:0000256" key="2">
    <source>
        <dbReference type="ARBA" id="ARBA00022525"/>
    </source>
</evidence>
<keyword evidence="6" id="KW-1185">Reference proteome</keyword>
<dbReference type="SUPFAM" id="SSF51120">
    <property type="entry name" value="beta-Roll"/>
    <property type="match status" value="1"/>
</dbReference>
<keyword evidence="2" id="KW-0964">Secreted</keyword>
<keyword evidence="3" id="KW-0677">Repeat</keyword>
<dbReference type="OrthoDB" id="9342475at2"/>
<feature type="domain" description="Peptidase M10 serralysin C-terminal" evidence="4">
    <location>
        <begin position="223"/>
        <end position="331"/>
    </location>
</feature>
<reference evidence="5 6" key="1">
    <citation type="submission" date="2014-10" db="EMBL/GenBank/DDBJ databases">
        <title>Genome sequence of Ponticoccus sp. strain UMTAT08 isolated from clonal culture of toxic dinoflagellate Alexandrium tamiyavanichii.</title>
        <authorList>
            <person name="Gan H.Y."/>
            <person name="Muhd D.-D."/>
            <person name="Mohd Noor M.E."/>
            <person name="Yeong Y.S."/>
            <person name="Usup G."/>
        </authorList>
    </citation>
    <scope>NUCLEOTIDE SEQUENCE [LARGE SCALE GENOMIC DNA]</scope>
    <source>
        <strain evidence="5 6">UMTAT08</strain>
    </source>
</reference>
<evidence type="ECO:0000313" key="5">
    <source>
        <dbReference type="EMBL" id="KHQ53359.1"/>
    </source>
</evidence>
<comment type="caution">
    <text evidence="5">The sequence shown here is derived from an EMBL/GenBank/DDBJ whole genome shotgun (WGS) entry which is preliminary data.</text>
</comment>
<evidence type="ECO:0000256" key="1">
    <source>
        <dbReference type="ARBA" id="ARBA00004613"/>
    </source>
</evidence>
<dbReference type="GO" id="GO:0005615">
    <property type="term" value="C:extracellular space"/>
    <property type="evidence" value="ECO:0007669"/>
    <property type="project" value="InterPro"/>
</dbReference>
<accession>A0A0B3SSA3</accession>
<organism evidence="5 6">
    <name type="scientific">Mameliella alba</name>
    <dbReference type="NCBI Taxonomy" id="561184"/>
    <lineage>
        <taxon>Bacteria</taxon>
        <taxon>Pseudomonadati</taxon>
        <taxon>Pseudomonadota</taxon>
        <taxon>Alphaproteobacteria</taxon>
        <taxon>Rhodobacterales</taxon>
        <taxon>Roseobacteraceae</taxon>
        <taxon>Mameliella</taxon>
    </lineage>
</organism>
<dbReference type="Proteomes" id="UP000030960">
    <property type="component" value="Unassembled WGS sequence"/>
</dbReference>
<dbReference type="STRING" id="561184.SAMN05216376_12237"/>
<dbReference type="GO" id="GO:0005509">
    <property type="term" value="F:calcium ion binding"/>
    <property type="evidence" value="ECO:0007669"/>
    <property type="project" value="InterPro"/>
</dbReference>
<dbReference type="EMBL" id="JSUQ01000007">
    <property type="protein sequence ID" value="KHQ53359.1"/>
    <property type="molecule type" value="Genomic_DNA"/>
</dbReference>
<dbReference type="InterPro" id="IPR013858">
    <property type="entry name" value="Peptidase_M10B_C"/>
</dbReference>
<sequence>MSTRTTVSDPEDQFVWSSRSSNWNSEGIRTKVQVIFDDGRSLEKFFHEGTPYLQVMQDGGDVMPWTSVTKSFSETGQQLSRVVKLDNGLEVKILLSDGAPVSKVITDRMDGNPWNSITLSLDGNRKILQRVIDYYDGKLQIENRADGLPVSRVMSDAEDLERWDTIEYGFDAEGRVTSRTTIFDDESELLVSVIHGTENADNLPGTECEDDIRGFAGEDTIDGGLGRDFMRGGDDADTFVFDSIDDSGATKGTSDRILDFEQGVDTIDLSDMIPETFTFIGTANFTGANQVRVQETAGGLSIVEINVDADLAADSAIRLPDVSGLTSDDFIL</sequence>
<proteinExistence type="predicted"/>
<gene>
    <name evidence="5" type="ORF">OA50_01888</name>
</gene>
<dbReference type="Pfam" id="PF08548">
    <property type="entry name" value="Peptidase_M10_C"/>
    <property type="match status" value="1"/>
</dbReference>
<evidence type="ECO:0000259" key="4">
    <source>
        <dbReference type="Pfam" id="PF08548"/>
    </source>
</evidence>
<comment type="subcellular location">
    <subcellularLocation>
        <location evidence="1">Secreted</location>
    </subcellularLocation>
</comment>
<name>A0A0B3SSA3_9RHOB</name>